<protein>
    <submittedName>
        <fullName evidence="1">Uncharacterized protein</fullName>
    </submittedName>
</protein>
<gene>
    <name evidence="1" type="ORF">C6Y56_06030</name>
</gene>
<dbReference type="RefSeq" id="WP_169429111.1">
    <property type="nucleotide sequence ID" value="NZ_CP027561.1"/>
</dbReference>
<sequence length="72" mass="7922">MSYQLTANGVLRLSDLAYVPQDPANRDWLEYQAWLLSGGQVLPSNEAFEESAPNSTLTTLAKKWLGGVGRQP</sequence>
<accession>A0A7Z3C2G2</accession>
<dbReference type="AlphaFoldDB" id="A0A7Z3C2G2"/>
<proteinExistence type="predicted"/>
<dbReference type="EMBL" id="CP027561">
    <property type="protein sequence ID" value="QJP94174.1"/>
    <property type="molecule type" value="Genomic_DNA"/>
</dbReference>
<evidence type="ECO:0000313" key="1">
    <source>
        <dbReference type="EMBL" id="QJP94174.1"/>
    </source>
</evidence>
<dbReference type="Proteomes" id="UP000501669">
    <property type="component" value="Chromosome"/>
</dbReference>
<reference evidence="1 2" key="1">
    <citation type="submission" date="2018-03" db="EMBL/GenBank/DDBJ databases">
        <title>Complete genome sequence of Pseudomonas fluorescens sp. G7.</title>
        <authorList>
            <person name="Gao C.-H."/>
            <person name="Li Z."/>
            <person name="Cai P."/>
        </authorList>
    </citation>
    <scope>NUCLEOTIDE SEQUENCE [LARGE SCALE GENOMIC DNA]</scope>
    <source>
        <strain evidence="1 2">G7</strain>
    </source>
</reference>
<name>A0A7Z3C2G2_PSEFL</name>
<organism evidence="1 2">
    <name type="scientific">Pseudomonas fluorescens</name>
    <dbReference type="NCBI Taxonomy" id="294"/>
    <lineage>
        <taxon>Bacteria</taxon>
        <taxon>Pseudomonadati</taxon>
        <taxon>Pseudomonadota</taxon>
        <taxon>Gammaproteobacteria</taxon>
        <taxon>Pseudomonadales</taxon>
        <taxon>Pseudomonadaceae</taxon>
        <taxon>Pseudomonas</taxon>
    </lineage>
</organism>
<evidence type="ECO:0000313" key="2">
    <source>
        <dbReference type="Proteomes" id="UP000501669"/>
    </source>
</evidence>